<dbReference type="SUPFAM" id="SSF54928">
    <property type="entry name" value="RNA-binding domain, RBD"/>
    <property type="match status" value="1"/>
</dbReference>
<name>A0A6A6Y6P6_9PEZI</name>
<dbReference type="GO" id="GO:0003723">
    <property type="term" value="F:RNA binding"/>
    <property type="evidence" value="ECO:0007669"/>
    <property type="project" value="UniProtKB-UniRule"/>
</dbReference>
<reference evidence="3 5" key="1">
    <citation type="journal article" date="2020" name="Stud. Mycol.">
        <title>101 Dothideomycetes genomes: a test case for predicting lifestyles and emergence of pathogens.</title>
        <authorList>
            <person name="Haridas S."/>
            <person name="Albert R."/>
            <person name="Binder M."/>
            <person name="Bloem J."/>
            <person name="Labutti K."/>
            <person name="Salamov A."/>
            <person name="Andreopoulos B."/>
            <person name="Baker S."/>
            <person name="Barry K."/>
            <person name="Bills G."/>
            <person name="Bluhm B."/>
            <person name="Cannon C."/>
            <person name="Castanera R."/>
            <person name="Culley D."/>
            <person name="Daum C."/>
            <person name="Ezra D."/>
            <person name="Gonzalez J."/>
            <person name="Henrissat B."/>
            <person name="Kuo A."/>
            <person name="Liang C."/>
            <person name="Lipzen A."/>
            <person name="Lutzoni F."/>
            <person name="Magnuson J."/>
            <person name="Mondo S."/>
            <person name="Nolan M."/>
            <person name="Ohm R."/>
            <person name="Pangilinan J."/>
            <person name="Park H.-J."/>
            <person name="Ramirez L."/>
            <person name="Alfaro M."/>
            <person name="Sun H."/>
            <person name="Tritt A."/>
            <person name="Yoshinaga Y."/>
            <person name="Zwiers L.-H."/>
            <person name="Turgeon B."/>
            <person name="Goodwin S."/>
            <person name="Spatafora J."/>
            <person name="Crous P."/>
            <person name="Grigoriev I."/>
        </authorList>
    </citation>
    <scope>NUCLEOTIDE SEQUENCE</scope>
    <source>
        <strain evidence="3 5">CBS 304.34</strain>
    </source>
</reference>
<sequence>MYCGGNRDIRRSKLLNVGLAWHTNDATLHTKVEEFGTAGEATVIKDRDTSRTRGFRFLRFSQGYEAGQAIENMNKVEFDR</sequence>
<dbReference type="InterPro" id="IPR012677">
    <property type="entry name" value="Nucleotide-bd_a/b_plait_sf"/>
</dbReference>
<feature type="domain" description="RRM" evidence="2">
    <location>
        <begin position="12"/>
        <end position="80"/>
    </location>
</feature>
<dbReference type="OrthoDB" id="439808at2759"/>
<evidence type="ECO:0000313" key="3">
    <source>
        <dbReference type="EMBL" id="KAF2804198.1"/>
    </source>
</evidence>
<protein>
    <recommendedName>
        <fullName evidence="2">RRM domain-containing protein</fullName>
    </recommendedName>
</protein>
<evidence type="ECO:0000313" key="4">
    <source>
        <dbReference type="Proteomes" id="UP000504636"/>
    </source>
</evidence>
<accession>A0A6A6Y6P6</accession>
<dbReference type="PANTHER" id="PTHR15241">
    <property type="entry name" value="TRANSFORMER-2-RELATED"/>
    <property type="match status" value="1"/>
</dbReference>
<dbReference type="Proteomes" id="UP000504636">
    <property type="component" value="Unplaced"/>
</dbReference>
<reference evidence="5" key="2">
    <citation type="submission" date="2020-04" db="EMBL/GenBank/DDBJ databases">
        <authorList>
            <consortium name="NCBI Genome Project"/>
        </authorList>
    </citation>
    <scope>NUCLEOTIDE SEQUENCE</scope>
    <source>
        <strain evidence="5">CBS 304.34</strain>
    </source>
</reference>
<proteinExistence type="predicted"/>
<dbReference type="AlphaFoldDB" id="A0A6A6Y6P6"/>
<evidence type="ECO:0000259" key="2">
    <source>
        <dbReference type="PROSITE" id="PS50102"/>
    </source>
</evidence>
<dbReference type="GeneID" id="54466929"/>
<dbReference type="InterPro" id="IPR035979">
    <property type="entry name" value="RBD_domain_sf"/>
</dbReference>
<organism evidence="3">
    <name type="scientific">Mytilinidion resinicola</name>
    <dbReference type="NCBI Taxonomy" id="574789"/>
    <lineage>
        <taxon>Eukaryota</taxon>
        <taxon>Fungi</taxon>
        <taxon>Dikarya</taxon>
        <taxon>Ascomycota</taxon>
        <taxon>Pezizomycotina</taxon>
        <taxon>Dothideomycetes</taxon>
        <taxon>Pleosporomycetidae</taxon>
        <taxon>Mytilinidiales</taxon>
        <taxon>Mytilinidiaceae</taxon>
        <taxon>Mytilinidion</taxon>
    </lineage>
</organism>
<keyword evidence="1" id="KW-0694">RNA-binding</keyword>
<dbReference type="InterPro" id="IPR000504">
    <property type="entry name" value="RRM_dom"/>
</dbReference>
<dbReference type="PROSITE" id="PS50102">
    <property type="entry name" value="RRM"/>
    <property type="match status" value="1"/>
</dbReference>
<keyword evidence="4" id="KW-1185">Reference proteome</keyword>
<evidence type="ECO:0000313" key="5">
    <source>
        <dbReference type="RefSeq" id="XP_033571162.1"/>
    </source>
</evidence>
<dbReference type="Gene3D" id="3.30.70.330">
    <property type="match status" value="1"/>
</dbReference>
<dbReference type="RefSeq" id="XP_033571162.1">
    <property type="nucleotide sequence ID" value="XM_033726036.1"/>
</dbReference>
<reference evidence="5" key="3">
    <citation type="submission" date="2025-04" db="UniProtKB">
        <authorList>
            <consortium name="RefSeq"/>
        </authorList>
    </citation>
    <scope>IDENTIFICATION</scope>
    <source>
        <strain evidence="5">CBS 304.34</strain>
    </source>
</reference>
<dbReference type="Pfam" id="PF00076">
    <property type="entry name" value="RRM_1"/>
    <property type="match status" value="1"/>
</dbReference>
<dbReference type="PANTHER" id="PTHR15241:SF304">
    <property type="entry name" value="RRM DOMAIN-CONTAINING PROTEIN"/>
    <property type="match status" value="1"/>
</dbReference>
<evidence type="ECO:0000256" key="1">
    <source>
        <dbReference type="PROSITE-ProRule" id="PRU00176"/>
    </source>
</evidence>
<dbReference type="EMBL" id="MU003714">
    <property type="protein sequence ID" value="KAF2804198.1"/>
    <property type="molecule type" value="Genomic_DNA"/>
</dbReference>
<gene>
    <name evidence="3 5" type="ORF">BDZ99DRAFT_525789</name>
</gene>